<accession>A0A9Q9USJ3</accession>
<evidence type="ECO:0000313" key="1">
    <source>
        <dbReference type="EMBL" id="VWB92314.1"/>
    </source>
</evidence>
<dbReference type="AlphaFoldDB" id="A0A9Q9USJ3"/>
<gene>
    <name evidence="1" type="ORF">BAR24066_04386</name>
</gene>
<dbReference type="EMBL" id="CABVPX010000018">
    <property type="protein sequence ID" value="VWB92314.1"/>
    <property type="molecule type" value="Genomic_DNA"/>
</dbReference>
<protein>
    <submittedName>
        <fullName evidence="1">Uncharacterized protein</fullName>
    </submittedName>
</protein>
<sequence length="39" mass="4485">MALEYGLDRITFYDNTGEGKMSVPSATVDWMRARMPFLN</sequence>
<reference evidence="1 2" key="1">
    <citation type="submission" date="2019-09" db="EMBL/GenBank/DDBJ databases">
        <authorList>
            <person name="Depoorter E."/>
        </authorList>
    </citation>
    <scope>NUCLEOTIDE SEQUENCE [LARGE SCALE GENOMIC DNA]</scope>
    <source>
        <strain evidence="1">LMG 24066</strain>
    </source>
</reference>
<name>A0A9Q9USJ3_9BURK</name>
<evidence type="ECO:0000313" key="2">
    <source>
        <dbReference type="Proteomes" id="UP000494172"/>
    </source>
</evidence>
<proteinExistence type="predicted"/>
<organism evidence="1 2">
    <name type="scientific">Burkholderia arboris</name>
    <dbReference type="NCBI Taxonomy" id="488730"/>
    <lineage>
        <taxon>Bacteria</taxon>
        <taxon>Pseudomonadati</taxon>
        <taxon>Pseudomonadota</taxon>
        <taxon>Betaproteobacteria</taxon>
        <taxon>Burkholderiales</taxon>
        <taxon>Burkholderiaceae</taxon>
        <taxon>Burkholderia</taxon>
        <taxon>Burkholderia cepacia complex</taxon>
    </lineage>
</organism>
<comment type="caution">
    <text evidence="1">The sequence shown here is derived from an EMBL/GenBank/DDBJ whole genome shotgun (WGS) entry which is preliminary data.</text>
</comment>
<dbReference type="Proteomes" id="UP000494172">
    <property type="component" value="Unassembled WGS sequence"/>
</dbReference>